<dbReference type="PANTHER" id="PTHR42987:SF7">
    <property type="entry name" value="SIGNAL PEPTIDE PEPTIDASE SPPA-RELATED"/>
    <property type="match status" value="1"/>
</dbReference>
<dbReference type="AlphaFoldDB" id="E1JRX4"/>
<dbReference type="NCBIfam" id="TIGR00706">
    <property type="entry name" value="SppA_dom"/>
    <property type="match status" value="1"/>
</dbReference>
<dbReference type="InterPro" id="IPR029045">
    <property type="entry name" value="ClpP/crotonase-like_dom_sf"/>
</dbReference>
<proteinExistence type="inferred from homology"/>
<dbReference type="RefSeq" id="WP_005990563.1">
    <property type="nucleotide sequence ID" value="NZ_AECZ01000002.1"/>
</dbReference>
<gene>
    <name evidence="6" type="ORF">DesfrDRAFT_0373</name>
</gene>
<evidence type="ECO:0000313" key="6">
    <source>
        <dbReference type="EMBL" id="EFL52743.1"/>
    </source>
</evidence>
<dbReference type="SUPFAM" id="SSF52096">
    <property type="entry name" value="ClpP/crotonase"/>
    <property type="match status" value="1"/>
</dbReference>
<comment type="similarity">
    <text evidence="1">Belongs to the peptidase S49 family.</text>
</comment>
<keyword evidence="2" id="KW-0645">Protease</keyword>
<dbReference type="EMBL" id="AECZ01000002">
    <property type="protein sequence ID" value="EFL52743.1"/>
    <property type="molecule type" value="Genomic_DNA"/>
</dbReference>
<organism evidence="6 7">
    <name type="scientific">Solidesulfovibrio fructosivorans JJ]</name>
    <dbReference type="NCBI Taxonomy" id="596151"/>
    <lineage>
        <taxon>Bacteria</taxon>
        <taxon>Pseudomonadati</taxon>
        <taxon>Thermodesulfobacteriota</taxon>
        <taxon>Desulfovibrionia</taxon>
        <taxon>Desulfovibrionales</taxon>
        <taxon>Desulfovibrionaceae</taxon>
        <taxon>Solidesulfovibrio</taxon>
    </lineage>
</organism>
<name>E1JRX4_SOLFR</name>
<reference evidence="6 7" key="1">
    <citation type="submission" date="2010-08" db="EMBL/GenBank/DDBJ databases">
        <title>The draft genome of Desulfovibrio fructosovorans JJ.</title>
        <authorList>
            <consortium name="US DOE Joint Genome Institute (JGI-PGF)"/>
            <person name="Lucas S."/>
            <person name="Copeland A."/>
            <person name="Lapidus A."/>
            <person name="Cheng J.-F."/>
            <person name="Bruce D."/>
            <person name="Goodwin L."/>
            <person name="Pitluck S."/>
            <person name="Land M.L."/>
            <person name="Hauser L."/>
            <person name="Chang Y.-J."/>
            <person name="Jeffries C."/>
            <person name="Wall J.D."/>
            <person name="Stahl D.A."/>
            <person name="Arkin A.P."/>
            <person name="Dehal P."/>
            <person name="Stolyar S.M."/>
            <person name="Hazen T.C."/>
            <person name="Woyke T.J."/>
        </authorList>
    </citation>
    <scope>NUCLEOTIDE SEQUENCE [LARGE SCALE GENOMIC DNA]</scope>
    <source>
        <strain evidence="6 7">JJ</strain>
    </source>
</reference>
<dbReference type="Pfam" id="PF01343">
    <property type="entry name" value="Peptidase_S49"/>
    <property type="match status" value="1"/>
</dbReference>
<dbReference type="Proteomes" id="UP000006250">
    <property type="component" value="Unassembled WGS sequence"/>
</dbReference>
<evidence type="ECO:0000313" key="7">
    <source>
        <dbReference type="Proteomes" id="UP000006250"/>
    </source>
</evidence>
<evidence type="ECO:0000259" key="5">
    <source>
        <dbReference type="Pfam" id="PF01343"/>
    </source>
</evidence>
<dbReference type="InterPro" id="IPR002142">
    <property type="entry name" value="Peptidase_S49"/>
</dbReference>
<evidence type="ECO:0000256" key="1">
    <source>
        <dbReference type="ARBA" id="ARBA00008683"/>
    </source>
</evidence>
<accession>E1JRX4</accession>
<keyword evidence="7" id="KW-1185">Reference proteome</keyword>
<dbReference type="eggNOG" id="COG0616">
    <property type="taxonomic scope" value="Bacteria"/>
</dbReference>
<protein>
    <submittedName>
        <fullName evidence="6">Signal peptide peptidase SppA, 36K type</fullName>
    </submittedName>
</protein>
<evidence type="ECO:0000256" key="3">
    <source>
        <dbReference type="ARBA" id="ARBA00022801"/>
    </source>
</evidence>
<dbReference type="Gene3D" id="6.20.330.10">
    <property type="match status" value="1"/>
</dbReference>
<dbReference type="GO" id="GO:0008236">
    <property type="term" value="F:serine-type peptidase activity"/>
    <property type="evidence" value="ECO:0007669"/>
    <property type="project" value="UniProtKB-KW"/>
</dbReference>
<feature type="domain" description="Peptidase S49" evidence="5">
    <location>
        <begin position="109"/>
        <end position="260"/>
    </location>
</feature>
<dbReference type="Gene3D" id="3.90.226.10">
    <property type="entry name" value="2-enoyl-CoA Hydratase, Chain A, domain 1"/>
    <property type="match status" value="1"/>
</dbReference>
<dbReference type="InterPro" id="IPR004635">
    <property type="entry name" value="Pept_S49_SppA"/>
</dbReference>
<comment type="caution">
    <text evidence="6">The sequence shown here is derived from an EMBL/GenBank/DDBJ whole genome shotgun (WGS) entry which is preliminary data.</text>
</comment>
<sequence precursor="true">MPSANQSFASRRPGLFGLVIAVAAVILVLGIAAACGVFGHDEEGGSLLGAAEPRIGVVRIEGPIVAAEDVVAFIRKLREDKSVKGVVLRVNSPGGAFGPSQEMYMAVKKLRAVKPVVASFSAVAASGGYYAACPAGRIFANPGTITGSIGVMTQFANVRDLLQKLGIDFESLTTGKLKDAGSPFKPLTDDQRAYLKGLIDDLNKQFSGDVAKQRKLAKDAIAAIADGRAMTGARALELGLVDELGGQEEAVDYLKKETGLTGDVPLLKGPKKKTSLLEKLSSSLSLPDLRGMALVTVLSELANVQSLPQGR</sequence>
<dbReference type="CDD" id="cd07023">
    <property type="entry name" value="S49_Sppa_N_C"/>
    <property type="match status" value="1"/>
</dbReference>
<keyword evidence="3" id="KW-0378">Hydrolase</keyword>
<keyword evidence="4" id="KW-0720">Serine protease</keyword>
<evidence type="ECO:0000256" key="2">
    <source>
        <dbReference type="ARBA" id="ARBA00022670"/>
    </source>
</evidence>
<dbReference type="OrthoDB" id="9764363at2"/>
<evidence type="ECO:0000256" key="4">
    <source>
        <dbReference type="ARBA" id="ARBA00022825"/>
    </source>
</evidence>
<dbReference type="GO" id="GO:0006508">
    <property type="term" value="P:proteolysis"/>
    <property type="evidence" value="ECO:0007669"/>
    <property type="project" value="UniProtKB-KW"/>
</dbReference>
<dbReference type="PANTHER" id="PTHR42987">
    <property type="entry name" value="PEPTIDASE S49"/>
    <property type="match status" value="1"/>
</dbReference>
<dbReference type="STRING" id="596151.DesfrDRAFT_0373"/>
<dbReference type="InterPro" id="IPR047272">
    <property type="entry name" value="S49_SppA_C"/>
</dbReference>